<name>A0A1M5UKC3_9BURK</name>
<evidence type="ECO:0000313" key="1">
    <source>
        <dbReference type="EMBL" id="SHH63113.1"/>
    </source>
</evidence>
<proteinExistence type="predicted"/>
<dbReference type="OrthoDB" id="8626097at2"/>
<dbReference type="PANTHER" id="PTHR35586">
    <property type="entry name" value="SLL1691 PROTEIN"/>
    <property type="match status" value="1"/>
</dbReference>
<protein>
    <recommendedName>
        <fullName evidence="3">DUF4351 domain-containing protein</fullName>
    </recommendedName>
</protein>
<dbReference type="EMBL" id="FQXE01000004">
    <property type="protein sequence ID" value="SHH63113.1"/>
    <property type="molecule type" value="Genomic_DNA"/>
</dbReference>
<accession>A0A1M5UKC3</accession>
<organism evidence="1 2">
    <name type="scientific">Pollutimonas bauzanensis</name>
    <dbReference type="NCBI Taxonomy" id="658167"/>
    <lineage>
        <taxon>Bacteria</taxon>
        <taxon>Pseudomonadati</taxon>
        <taxon>Pseudomonadota</taxon>
        <taxon>Betaproteobacteria</taxon>
        <taxon>Burkholderiales</taxon>
        <taxon>Alcaligenaceae</taxon>
        <taxon>Pollutimonas</taxon>
    </lineage>
</organism>
<reference evidence="1 2" key="1">
    <citation type="submission" date="2016-11" db="EMBL/GenBank/DDBJ databases">
        <authorList>
            <person name="Jaros S."/>
            <person name="Januszkiewicz K."/>
            <person name="Wedrychowicz H."/>
        </authorList>
    </citation>
    <scope>NUCLEOTIDE SEQUENCE [LARGE SCALE GENOMIC DNA]</scope>
    <source>
        <strain evidence="1 2">CGMCC 1.10190</strain>
    </source>
</reference>
<sequence>MQIYCQRILDRHHIEFAKGSLGFASFAILTNSRGGPPQLSHKLEFLGAAESLGSAEFQSGGMQFRCPVIHLGQWWPRWRELEAKAQSNPFAVIVMAQLQAHAHHRDGAGRLAAKTRLMALLYRHEYTKKRLVDWILILPPALEPAFEQALEAIEKEHNVAYVTSIERRAEERGMERGIEQGELRGKLMTLQQLMVLKFGPLPSWAKARLKAADEAALSDWTGRILVVGSLEDLLGAADQG</sequence>
<dbReference type="PANTHER" id="PTHR35586:SF1">
    <property type="entry name" value="SLL1691 PROTEIN"/>
    <property type="match status" value="1"/>
</dbReference>
<keyword evidence="2" id="KW-1185">Reference proteome</keyword>
<evidence type="ECO:0008006" key="3">
    <source>
        <dbReference type="Google" id="ProtNLM"/>
    </source>
</evidence>
<dbReference type="RefSeq" id="WP_073102720.1">
    <property type="nucleotide sequence ID" value="NZ_FQXE01000004.1"/>
</dbReference>
<dbReference type="Proteomes" id="UP000184226">
    <property type="component" value="Unassembled WGS sequence"/>
</dbReference>
<dbReference type="STRING" id="658167.SAMN04488135_10417"/>
<gene>
    <name evidence="1" type="ORF">SAMN04488135_10417</name>
</gene>
<dbReference type="AlphaFoldDB" id="A0A1M5UKC3"/>
<evidence type="ECO:0000313" key="2">
    <source>
        <dbReference type="Proteomes" id="UP000184226"/>
    </source>
</evidence>